<accession>A0ABC8KTT6</accession>
<keyword evidence="1 2" id="KW-0732">Signal</keyword>
<dbReference type="InterPro" id="IPR040220">
    <property type="entry name" value="DD11"/>
</dbReference>
<evidence type="ECO:0000313" key="5">
    <source>
        <dbReference type="Proteomes" id="UP001642260"/>
    </source>
</evidence>
<reference evidence="4 5" key="1">
    <citation type="submission" date="2022-03" db="EMBL/GenBank/DDBJ databases">
        <authorList>
            <person name="Macdonald S."/>
            <person name="Ahmed S."/>
            <person name="Newling K."/>
        </authorList>
    </citation>
    <scope>NUCLEOTIDE SEQUENCE [LARGE SCALE GENOMIC DNA]</scope>
</reference>
<feature type="chain" id="PRO_5044837917" description="Prolamin-like domain-containing protein" evidence="2">
    <location>
        <begin position="26"/>
        <end position="151"/>
    </location>
</feature>
<sequence length="151" mass="17490">MENKAVVMWFLLITTLISSTYPSLAIEYEDKPLLDPNTSLQEAFEWSPGSRVPFSSEPTRDAENFNMFCTKTRDVKCDDEMFLDLYKIKPMSKQCCLIILHNGVHCNMLYAKIRYRMYQRRRSVSKSFLFRAKKLLNRCSAVIGTPTPLSG</sequence>
<evidence type="ECO:0000256" key="2">
    <source>
        <dbReference type="SAM" id="SignalP"/>
    </source>
</evidence>
<gene>
    <name evidence="4" type="ORF">ERUC_LOCUS28408</name>
</gene>
<evidence type="ECO:0000313" key="4">
    <source>
        <dbReference type="EMBL" id="CAH8362652.1"/>
    </source>
</evidence>
<dbReference type="Pfam" id="PF05617">
    <property type="entry name" value="Prolamin_like"/>
    <property type="match status" value="1"/>
</dbReference>
<proteinExistence type="predicted"/>
<dbReference type="AlphaFoldDB" id="A0ABC8KTT6"/>
<dbReference type="PANTHER" id="PTHR31207:SF40">
    <property type="entry name" value="ECA1 GAMETOGENESIS FAMILY PROTEIN (DUF784)-RELATED"/>
    <property type="match status" value="1"/>
</dbReference>
<evidence type="ECO:0000259" key="3">
    <source>
        <dbReference type="Pfam" id="PF05617"/>
    </source>
</evidence>
<feature type="domain" description="Prolamin-like" evidence="3">
    <location>
        <begin position="69"/>
        <end position="140"/>
    </location>
</feature>
<dbReference type="Proteomes" id="UP001642260">
    <property type="component" value="Unassembled WGS sequence"/>
</dbReference>
<dbReference type="EMBL" id="CAKOAT010337821">
    <property type="protein sequence ID" value="CAH8362652.1"/>
    <property type="molecule type" value="Genomic_DNA"/>
</dbReference>
<comment type="caution">
    <text evidence="4">The sequence shown here is derived from an EMBL/GenBank/DDBJ whole genome shotgun (WGS) entry which is preliminary data.</text>
</comment>
<keyword evidence="5" id="KW-1185">Reference proteome</keyword>
<organism evidence="4 5">
    <name type="scientific">Eruca vesicaria subsp. sativa</name>
    <name type="common">Garden rocket</name>
    <name type="synonym">Eruca sativa</name>
    <dbReference type="NCBI Taxonomy" id="29727"/>
    <lineage>
        <taxon>Eukaryota</taxon>
        <taxon>Viridiplantae</taxon>
        <taxon>Streptophyta</taxon>
        <taxon>Embryophyta</taxon>
        <taxon>Tracheophyta</taxon>
        <taxon>Spermatophyta</taxon>
        <taxon>Magnoliopsida</taxon>
        <taxon>eudicotyledons</taxon>
        <taxon>Gunneridae</taxon>
        <taxon>Pentapetalae</taxon>
        <taxon>rosids</taxon>
        <taxon>malvids</taxon>
        <taxon>Brassicales</taxon>
        <taxon>Brassicaceae</taxon>
        <taxon>Brassiceae</taxon>
        <taxon>Eruca</taxon>
    </lineage>
</organism>
<dbReference type="InterPro" id="IPR008502">
    <property type="entry name" value="Prolamin-like"/>
</dbReference>
<evidence type="ECO:0000256" key="1">
    <source>
        <dbReference type="ARBA" id="ARBA00022729"/>
    </source>
</evidence>
<feature type="signal peptide" evidence="2">
    <location>
        <begin position="1"/>
        <end position="25"/>
    </location>
</feature>
<dbReference type="PANTHER" id="PTHR31207">
    <property type="entry name" value="ECA1 GAMETOGENESIS FAMILY PROTEIN (DUF784)-RELATED-RELATED"/>
    <property type="match status" value="1"/>
</dbReference>
<name>A0ABC8KTT6_ERUVS</name>
<protein>
    <recommendedName>
        <fullName evidence="3">Prolamin-like domain-containing protein</fullName>
    </recommendedName>
</protein>